<reference evidence="2 3" key="1">
    <citation type="submission" date="2016-10" db="EMBL/GenBank/DDBJ databases">
        <authorList>
            <person name="de Groot N.N."/>
        </authorList>
    </citation>
    <scope>NUCLEOTIDE SEQUENCE [LARGE SCALE GENOMIC DNA]</scope>
    <source>
        <strain evidence="2 3">DSM 19706</strain>
    </source>
</reference>
<keyword evidence="3" id="KW-1185">Reference proteome</keyword>
<dbReference type="RefSeq" id="WP_093328144.1">
    <property type="nucleotide sequence ID" value="NZ_AP027363.1"/>
</dbReference>
<dbReference type="Proteomes" id="UP000199308">
    <property type="component" value="Unassembled WGS sequence"/>
</dbReference>
<dbReference type="Pfam" id="PF11201">
    <property type="entry name" value="DUF2982"/>
    <property type="match status" value="1"/>
</dbReference>
<organism evidence="2 3">
    <name type="scientific">Thalassotalea agarivorans</name>
    <name type="common">Thalassomonas agarivorans</name>
    <dbReference type="NCBI Taxonomy" id="349064"/>
    <lineage>
        <taxon>Bacteria</taxon>
        <taxon>Pseudomonadati</taxon>
        <taxon>Pseudomonadota</taxon>
        <taxon>Gammaproteobacteria</taxon>
        <taxon>Alteromonadales</taxon>
        <taxon>Colwelliaceae</taxon>
        <taxon>Thalassotalea</taxon>
    </lineage>
</organism>
<evidence type="ECO:0000313" key="2">
    <source>
        <dbReference type="EMBL" id="SET07118.1"/>
    </source>
</evidence>
<keyword evidence="1" id="KW-1133">Transmembrane helix</keyword>
<accession>A0A1I0BKL9</accession>
<evidence type="ECO:0000256" key="1">
    <source>
        <dbReference type="SAM" id="Phobius"/>
    </source>
</evidence>
<name>A0A1I0BKL9_THASX</name>
<feature type="transmembrane region" description="Helical" evidence="1">
    <location>
        <begin position="46"/>
        <end position="65"/>
    </location>
</feature>
<keyword evidence="1" id="KW-0812">Transmembrane</keyword>
<dbReference type="EMBL" id="FOHK01000004">
    <property type="protein sequence ID" value="SET07118.1"/>
    <property type="molecule type" value="Genomic_DNA"/>
</dbReference>
<feature type="transmembrane region" description="Helical" evidence="1">
    <location>
        <begin position="20"/>
        <end position="40"/>
    </location>
</feature>
<gene>
    <name evidence="2" type="ORF">SAMN05660429_00970</name>
</gene>
<dbReference type="STRING" id="349064.SAMN05660429_00970"/>
<evidence type="ECO:0008006" key="4">
    <source>
        <dbReference type="Google" id="ProtNLM"/>
    </source>
</evidence>
<protein>
    <recommendedName>
        <fullName evidence="4">DUF2982 domain-containing protein</fullName>
    </recommendedName>
</protein>
<dbReference type="AlphaFoldDB" id="A0A1I0BKL9"/>
<proteinExistence type="predicted"/>
<keyword evidence="1" id="KW-0472">Membrane</keyword>
<dbReference type="InterPro" id="IPR021367">
    <property type="entry name" value="DUF2982"/>
</dbReference>
<evidence type="ECO:0000313" key="3">
    <source>
        <dbReference type="Proteomes" id="UP000199308"/>
    </source>
</evidence>
<dbReference type="OrthoDB" id="7061905at2"/>
<sequence length="226" mass="25368">MSKAELIFQVKPISRHHGLFVTLVGLAGLLTILLVSQLFWMHFRLPLIFLTMAALVTIFIGLLKLTEPKFSYEIYPDHFVFIHRAGSWALPWLAIGRVAQVKLDRIAGDTPLPYIGVKLTQLAPLAESISPRLANKLIHIQKGLLTAAIGHQQMTFEQGIINFEPFDIEGKLYKGPIGSFLHQCEVLNQAYGFHLYLPYDSMDREADAFVTALQSSLEKAKRKAAI</sequence>